<evidence type="ECO:0000313" key="1">
    <source>
        <dbReference type="EMBL" id="CAF0695499.1"/>
    </source>
</evidence>
<organism evidence="1 2">
    <name type="scientific">Candidatus Methylacidithermus pantelleriae</name>
    <dbReference type="NCBI Taxonomy" id="2744239"/>
    <lineage>
        <taxon>Bacteria</taxon>
        <taxon>Pseudomonadati</taxon>
        <taxon>Verrucomicrobiota</taxon>
        <taxon>Methylacidiphilae</taxon>
        <taxon>Methylacidiphilales</taxon>
        <taxon>Methylacidiphilaceae</taxon>
        <taxon>Candidatus Methylacidithermus</taxon>
    </lineage>
</organism>
<reference evidence="1" key="1">
    <citation type="submission" date="2021-02" db="EMBL/GenBank/DDBJ databases">
        <authorList>
            <person name="Cremers G."/>
            <person name="Picone N."/>
        </authorList>
    </citation>
    <scope>NUCLEOTIDE SEQUENCE</scope>
    <source>
        <strain evidence="1">PQ17</strain>
    </source>
</reference>
<evidence type="ECO:0000313" key="2">
    <source>
        <dbReference type="Proteomes" id="UP000663859"/>
    </source>
</evidence>
<keyword evidence="2" id="KW-1185">Reference proteome</keyword>
<dbReference type="Proteomes" id="UP000663859">
    <property type="component" value="Unassembled WGS sequence"/>
</dbReference>
<sequence>MTCPVGCRTVKRCRIEYHGVGSIVDVSSLDAAVHHWLPARPYLLRDLEWQPGRFGATG</sequence>
<proteinExistence type="predicted"/>
<gene>
    <name evidence="1" type="ORF">MPNT_190062</name>
</gene>
<protein>
    <submittedName>
        <fullName evidence="1">Uncharacterized protein</fullName>
    </submittedName>
</protein>
<dbReference type="AlphaFoldDB" id="A0A8J2BP30"/>
<name>A0A8J2BP30_9BACT</name>
<dbReference type="EMBL" id="CAJNOB010000011">
    <property type="protein sequence ID" value="CAF0695499.1"/>
    <property type="molecule type" value="Genomic_DNA"/>
</dbReference>
<comment type="caution">
    <text evidence="1">The sequence shown here is derived from an EMBL/GenBank/DDBJ whole genome shotgun (WGS) entry which is preliminary data.</text>
</comment>
<accession>A0A8J2BP30</accession>